<keyword evidence="6" id="KW-0808">Transferase</keyword>
<feature type="compositionally biased region" description="Basic residues" evidence="12">
    <location>
        <begin position="18"/>
        <end position="27"/>
    </location>
</feature>
<name>A0A8H7Q0I0_9FUNG</name>
<evidence type="ECO:0000256" key="6">
    <source>
        <dbReference type="ARBA" id="ARBA00022679"/>
    </source>
</evidence>
<accession>A0A8H7Q0I0</accession>
<dbReference type="InterPro" id="IPR036388">
    <property type="entry name" value="WH-like_DNA-bd_sf"/>
</dbReference>
<dbReference type="PROSITE" id="PS00374">
    <property type="entry name" value="MGMT"/>
    <property type="match status" value="1"/>
</dbReference>
<dbReference type="SUPFAM" id="SSF46767">
    <property type="entry name" value="Methylated DNA-protein cysteine methyltransferase, C-terminal domain"/>
    <property type="match status" value="1"/>
</dbReference>
<evidence type="ECO:0000256" key="2">
    <source>
        <dbReference type="ARBA" id="ARBA00008711"/>
    </source>
</evidence>
<proteinExistence type="inferred from homology"/>
<keyword evidence="15" id="KW-1185">Reference proteome</keyword>
<dbReference type="Gene3D" id="1.10.10.10">
    <property type="entry name" value="Winged helix-like DNA-binding domain superfamily/Winged helix DNA-binding domain"/>
    <property type="match status" value="1"/>
</dbReference>
<dbReference type="InterPro" id="IPR036217">
    <property type="entry name" value="MethylDNA_cys_MeTrfase_DNAb"/>
</dbReference>
<evidence type="ECO:0000256" key="7">
    <source>
        <dbReference type="ARBA" id="ARBA00022763"/>
    </source>
</evidence>
<evidence type="ECO:0000256" key="3">
    <source>
        <dbReference type="ARBA" id="ARBA00011918"/>
    </source>
</evidence>
<evidence type="ECO:0000256" key="9">
    <source>
        <dbReference type="ARBA" id="ARBA00030795"/>
    </source>
</evidence>
<comment type="catalytic activity">
    <reaction evidence="11">
        <text>a 6-O-methyl-2'-deoxyguanosine in DNA + L-cysteinyl-[protein] = S-methyl-L-cysteinyl-[protein] + a 2'-deoxyguanosine in DNA</text>
        <dbReference type="Rhea" id="RHEA:24000"/>
        <dbReference type="Rhea" id="RHEA-COMP:10131"/>
        <dbReference type="Rhea" id="RHEA-COMP:10132"/>
        <dbReference type="Rhea" id="RHEA-COMP:11367"/>
        <dbReference type="Rhea" id="RHEA-COMP:11368"/>
        <dbReference type="ChEBI" id="CHEBI:29950"/>
        <dbReference type="ChEBI" id="CHEBI:82612"/>
        <dbReference type="ChEBI" id="CHEBI:85445"/>
        <dbReference type="ChEBI" id="CHEBI:85448"/>
        <dbReference type="EC" id="2.1.1.63"/>
    </reaction>
</comment>
<evidence type="ECO:0000256" key="4">
    <source>
        <dbReference type="ARBA" id="ARBA00015377"/>
    </source>
</evidence>
<dbReference type="AlphaFoldDB" id="A0A8H7Q0I0"/>
<evidence type="ECO:0000256" key="11">
    <source>
        <dbReference type="ARBA" id="ARBA00049348"/>
    </source>
</evidence>
<sequence>MAKAKTLSPTIKKLQPSLHKKAARSRIGKIPDERADVPFDDDIEEQKPFPETAEERAQYISPKTNRKLTTFQFKVLDLCAQIPKGRVTTYKKMADAVSSSPRAIGGVMRINPFCPQPVPCHRVVASDGFIGGFNGQWGAGGNMRNKKAKLEKEGCHFNKDGYLVKDESGTWTAFEEFDVSKIGEQLKSETP</sequence>
<keyword evidence="5" id="KW-0489">Methyltransferase</keyword>
<organism evidence="14 15">
    <name type="scientific">Umbelopsis vinacea</name>
    <dbReference type="NCBI Taxonomy" id="44442"/>
    <lineage>
        <taxon>Eukaryota</taxon>
        <taxon>Fungi</taxon>
        <taxon>Fungi incertae sedis</taxon>
        <taxon>Mucoromycota</taxon>
        <taxon>Mucoromycotina</taxon>
        <taxon>Umbelopsidomycetes</taxon>
        <taxon>Umbelopsidales</taxon>
        <taxon>Umbelopsidaceae</taxon>
        <taxon>Umbelopsis</taxon>
    </lineage>
</organism>
<evidence type="ECO:0000256" key="1">
    <source>
        <dbReference type="ARBA" id="ARBA00001286"/>
    </source>
</evidence>
<dbReference type="OrthoDB" id="2396089at2759"/>
<evidence type="ECO:0000313" key="15">
    <source>
        <dbReference type="Proteomes" id="UP000612746"/>
    </source>
</evidence>
<comment type="similarity">
    <text evidence="2">Belongs to the MGMT family.</text>
</comment>
<evidence type="ECO:0000259" key="13">
    <source>
        <dbReference type="Pfam" id="PF01035"/>
    </source>
</evidence>
<evidence type="ECO:0000256" key="5">
    <source>
        <dbReference type="ARBA" id="ARBA00022603"/>
    </source>
</evidence>
<dbReference type="NCBIfam" id="TIGR00589">
    <property type="entry name" value="ogt"/>
    <property type="match status" value="1"/>
</dbReference>
<dbReference type="InterPro" id="IPR014048">
    <property type="entry name" value="MethylDNA_cys_MeTrfase_DNA-bd"/>
</dbReference>
<dbReference type="InterPro" id="IPR001497">
    <property type="entry name" value="MethylDNA_cys_MeTrfase_AS"/>
</dbReference>
<evidence type="ECO:0000256" key="8">
    <source>
        <dbReference type="ARBA" id="ARBA00023204"/>
    </source>
</evidence>
<dbReference type="EMBL" id="JAEPRA010000006">
    <property type="protein sequence ID" value="KAG2184124.1"/>
    <property type="molecule type" value="Genomic_DNA"/>
</dbReference>
<feature type="domain" description="Methylated-DNA-[protein]-cysteine S-methyltransferase DNA binding" evidence="13">
    <location>
        <begin position="71"/>
        <end position="154"/>
    </location>
</feature>
<comment type="caution">
    <text evidence="14">The sequence shown here is derived from an EMBL/GenBank/DDBJ whole genome shotgun (WGS) entry which is preliminary data.</text>
</comment>
<gene>
    <name evidence="14" type="ORF">INT44_009139</name>
</gene>
<dbReference type="EC" id="2.1.1.63" evidence="3"/>
<keyword evidence="8" id="KW-0234">DNA repair</keyword>
<dbReference type="GO" id="GO:0032259">
    <property type="term" value="P:methylation"/>
    <property type="evidence" value="ECO:0007669"/>
    <property type="project" value="UniProtKB-KW"/>
</dbReference>
<dbReference type="Proteomes" id="UP000612746">
    <property type="component" value="Unassembled WGS sequence"/>
</dbReference>
<keyword evidence="7" id="KW-0227">DNA damage</keyword>
<dbReference type="GO" id="GO:0006281">
    <property type="term" value="P:DNA repair"/>
    <property type="evidence" value="ECO:0007669"/>
    <property type="project" value="UniProtKB-KW"/>
</dbReference>
<dbReference type="Pfam" id="PF01035">
    <property type="entry name" value="DNA_binding_1"/>
    <property type="match status" value="1"/>
</dbReference>
<dbReference type="PANTHER" id="PTHR10815:SF13">
    <property type="entry name" value="METHYLATED-DNA--PROTEIN-CYSTEINE METHYLTRANSFERASE"/>
    <property type="match status" value="1"/>
</dbReference>
<feature type="region of interest" description="Disordered" evidence="12">
    <location>
        <begin position="1"/>
        <end position="47"/>
    </location>
</feature>
<dbReference type="GO" id="GO:0003908">
    <property type="term" value="F:methylated-DNA-[protein]-cysteine S-methyltransferase activity"/>
    <property type="evidence" value="ECO:0007669"/>
    <property type="project" value="UniProtKB-EC"/>
</dbReference>
<comment type="catalytic activity">
    <reaction evidence="1">
        <text>a 4-O-methyl-thymidine in DNA + L-cysteinyl-[protein] = a thymidine in DNA + S-methyl-L-cysteinyl-[protein]</text>
        <dbReference type="Rhea" id="RHEA:53428"/>
        <dbReference type="Rhea" id="RHEA-COMP:10131"/>
        <dbReference type="Rhea" id="RHEA-COMP:10132"/>
        <dbReference type="Rhea" id="RHEA-COMP:13555"/>
        <dbReference type="Rhea" id="RHEA-COMP:13556"/>
        <dbReference type="ChEBI" id="CHEBI:29950"/>
        <dbReference type="ChEBI" id="CHEBI:82612"/>
        <dbReference type="ChEBI" id="CHEBI:137386"/>
        <dbReference type="ChEBI" id="CHEBI:137387"/>
        <dbReference type="EC" id="2.1.1.63"/>
    </reaction>
</comment>
<evidence type="ECO:0000256" key="12">
    <source>
        <dbReference type="SAM" id="MobiDB-lite"/>
    </source>
</evidence>
<evidence type="ECO:0000256" key="10">
    <source>
        <dbReference type="ARBA" id="ARBA00031621"/>
    </source>
</evidence>
<evidence type="ECO:0000313" key="14">
    <source>
        <dbReference type="EMBL" id="KAG2184124.1"/>
    </source>
</evidence>
<dbReference type="CDD" id="cd06445">
    <property type="entry name" value="ATase"/>
    <property type="match status" value="1"/>
</dbReference>
<protein>
    <recommendedName>
        <fullName evidence="4">Methylated-DNA--protein-cysteine methyltransferase</fullName>
        <ecNumber evidence="3">2.1.1.63</ecNumber>
    </recommendedName>
    <alternativeName>
        <fullName evidence="9">6-O-methylguanine-DNA methyltransferase</fullName>
    </alternativeName>
    <alternativeName>
        <fullName evidence="10">O-6-methylguanine-DNA-alkyltransferase</fullName>
    </alternativeName>
</protein>
<dbReference type="PANTHER" id="PTHR10815">
    <property type="entry name" value="METHYLATED-DNA--PROTEIN-CYSTEINE METHYLTRANSFERASE"/>
    <property type="match status" value="1"/>
</dbReference>
<reference evidence="14" key="1">
    <citation type="submission" date="2020-12" db="EMBL/GenBank/DDBJ databases">
        <title>Metabolic potential, ecology and presence of endohyphal bacteria is reflected in genomic diversity of Mucoromycotina.</title>
        <authorList>
            <person name="Muszewska A."/>
            <person name="Okrasinska A."/>
            <person name="Steczkiewicz K."/>
            <person name="Drgas O."/>
            <person name="Orlowska M."/>
            <person name="Perlinska-Lenart U."/>
            <person name="Aleksandrzak-Piekarczyk T."/>
            <person name="Szatraj K."/>
            <person name="Zielenkiewicz U."/>
            <person name="Pilsyk S."/>
            <person name="Malc E."/>
            <person name="Mieczkowski P."/>
            <person name="Kruszewska J.S."/>
            <person name="Biernat P."/>
            <person name="Pawlowska J."/>
        </authorList>
    </citation>
    <scope>NUCLEOTIDE SEQUENCE</scope>
    <source>
        <strain evidence="14">WA0000051536</strain>
    </source>
</reference>